<dbReference type="PANTHER" id="PTHR35010:SF2">
    <property type="entry name" value="BLL4672 PROTEIN"/>
    <property type="match status" value="1"/>
</dbReference>
<dbReference type="PROSITE" id="PS50943">
    <property type="entry name" value="HTH_CROC1"/>
    <property type="match status" value="1"/>
</dbReference>
<dbReference type="Gene3D" id="3.30.450.180">
    <property type="match status" value="1"/>
</dbReference>
<dbReference type="CDD" id="cd00093">
    <property type="entry name" value="HTH_XRE"/>
    <property type="match status" value="1"/>
</dbReference>
<dbReference type="GO" id="GO:0003677">
    <property type="term" value="F:DNA binding"/>
    <property type="evidence" value="ECO:0007669"/>
    <property type="project" value="InterPro"/>
</dbReference>
<dbReference type="RefSeq" id="WP_203778816.1">
    <property type="nucleotide sequence ID" value="NZ_BOMV01000005.1"/>
</dbReference>
<name>A0A919MRU8_9ACTN</name>
<protein>
    <submittedName>
        <fullName evidence="2">Transcriptional regulator</fullName>
    </submittedName>
</protein>
<proteinExistence type="predicted"/>
<evidence type="ECO:0000259" key="1">
    <source>
        <dbReference type="PROSITE" id="PS50943"/>
    </source>
</evidence>
<dbReference type="SUPFAM" id="SSF47413">
    <property type="entry name" value="lambda repressor-like DNA-binding domains"/>
    <property type="match status" value="1"/>
</dbReference>
<dbReference type="Proteomes" id="UP000636960">
    <property type="component" value="Unassembled WGS sequence"/>
</dbReference>
<dbReference type="AlphaFoldDB" id="A0A919MRU8"/>
<dbReference type="InterPro" id="IPR041413">
    <property type="entry name" value="MLTR_LBD"/>
</dbReference>
<reference evidence="2" key="1">
    <citation type="submission" date="2021-01" db="EMBL/GenBank/DDBJ databases">
        <title>Whole genome shotgun sequence of Actinoplanes rishiriensis NBRC 108556.</title>
        <authorList>
            <person name="Komaki H."/>
            <person name="Tamura T."/>
        </authorList>
    </citation>
    <scope>NUCLEOTIDE SEQUENCE</scope>
    <source>
        <strain evidence="2">NBRC 108556</strain>
    </source>
</reference>
<accession>A0A919MRU8</accession>
<comment type="caution">
    <text evidence="2">The sequence shown here is derived from an EMBL/GenBank/DDBJ whole genome shotgun (WGS) entry which is preliminary data.</text>
</comment>
<dbReference type="Gene3D" id="1.10.260.40">
    <property type="entry name" value="lambda repressor-like DNA-binding domains"/>
    <property type="match status" value="1"/>
</dbReference>
<dbReference type="SMART" id="SM00530">
    <property type="entry name" value="HTH_XRE"/>
    <property type="match status" value="1"/>
</dbReference>
<organism evidence="2 3">
    <name type="scientific">Paractinoplanes rishiriensis</name>
    <dbReference type="NCBI Taxonomy" id="1050105"/>
    <lineage>
        <taxon>Bacteria</taxon>
        <taxon>Bacillati</taxon>
        <taxon>Actinomycetota</taxon>
        <taxon>Actinomycetes</taxon>
        <taxon>Micromonosporales</taxon>
        <taxon>Micromonosporaceae</taxon>
        <taxon>Paractinoplanes</taxon>
    </lineage>
</organism>
<dbReference type="Pfam" id="PF13560">
    <property type="entry name" value="HTH_31"/>
    <property type="match status" value="1"/>
</dbReference>
<dbReference type="InterPro" id="IPR010982">
    <property type="entry name" value="Lambda_DNA-bd_dom_sf"/>
</dbReference>
<feature type="domain" description="HTH cro/C1-type" evidence="1">
    <location>
        <begin position="34"/>
        <end position="84"/>
    </location>
</feature>
<dbReference type="Pfam" id="PF17765">
    <property type="entry name" value="MLTR_LBD"/>
    <property type="match status" value="1"/>
</dbReference>
<dbReference type="EMBL" id="BOMV01000005">
    <property type="protein sequence ID" value="GIE92963.1"/>
    <property type="molecule type" value="Genomic_DNA"/>
</dbReference>
<dbReference type="InterPro" id="IPR001387">
    <property type="entry name" value="Cro/C1-type_HTH"/>
</dbReference>
<evidence type="ECO:0000313" key="3">
    <source>
        <dbReference type="Proteomes" id="UP000636960"/>
    </source>
</evidence>
<gene>
    <name evidence="2" type="ORF">Ari01nite_04280</name>
</gene>
<dbReference type="PANTHER" id="PTHR35010">
    <property type="entry name" value="BLL4672 PROTEIN-RELATED"/>
    <property type="match status" value="1"/>
</dbReference>
<evidence type="ECO:0000313" key="2">
    <source>
        <dbReference type="EMBL" id="GIE92963.1"/>
    </source>
</evidence>
<keyword evidence="3" id="KW-1185">Reference proteome</keyword>
<sequence length="287" mass="31445">MREDELGAFLRSRREAVTPADVGLPAHTGRRTPGLRRAELATLAGVSVEYLARLEQGRDTRPSAKILSALAEALRLGAQDTEHLHRLAAVIAGAELAPRERRISRTVRPGIQAVLRQLEPAPAFVVNPLADLLAWTQGYGRLVGPLGVLDGDEPNVVWYTFVDERARTAYPDWEQVADEHVADLYQLRWDGQAVDSFADRLSRAAGPAFSERWRRRPLGGRRAGVRQLNHPEVGPVRLAFEMLQLSDPDLRLVVLFPADDTSRAALAKLGIEPDAAVHSQPGPAPPG</sequence>